<dbReference type="Proteomes" id="UP000230025">
    <property type="component" value="Unassembled WGS sequence"/>
</dbReference>
<reference evidence="3" key="1">
    <citation type="submission" date="2017-09" db="EMBL/GenBank/DDBJ databases">
        <title>Depth-based differentiation of microbial function through sediment-hosted aquifers and enrichment of novel symbionts in the deep terrestrial subsurface.</title>
        <authorList>
            <person name="Probst A.J."/>
            <person name="Ladd B."/>
            <person name="Jarett J.K."/>
            <person name="Geller-Mcgrath D.E."/>
            <person name="Sieber C.M.K."/>
            <person name="Emerson J.B."/>
            <person name="Anantharaman K."/>
            <person name="Thomas B.C."/>
            <person name="Malmstrom R."/>
            <person name="Stieglmeier M."/>
            <person name="Klingl A."/>
            <person name="Woyke T."/>
            <person name="Ryan C.M."/>
            <person name="Banfield J.F."/>
        </authorList>
    </citation>
    <scope>NUCLEOTIDE SEQUENCE [LARGE SCALE GENOMIC DNA]</scope>
</reference>
<feature type="coiled-coil region" evidence="1">
    <location>
        <begin position="93"/>
        <end position="123"/>
    </location>
</feature>
<organism evidence="2 3">
    <name type="scientific">bacterium (Candidatus Ratteibacteria) CG15_BIG_FIL_POST_REV_8_21_14_020_41_12</name>
    <dbReference type="NCBI Taxonomy" id="2014291"/>
    <lineage>
        <taxon>Bacteria</taxon>
        <taxon>Candidatus Ratteibacteria</taxon>
    </lineage>
</organism>
<accession>A0A2M7GYV4</accession>
<evidence type="ECO:0000313" key="2">
    <source>
        <dbReference type="EMBL" id="PIW33672.1"/>
    </source>
</evidence>
<dbReference type="AlphaFoldDB" id="A0A2M7GYV4"/>
<evidence type="ECO:0000256" key="1">
    <source>
        <dbReference type="SAM" id="Coils"/>
    </source>
</evidence>
<keyword evidence="1" id="KW-0175">Coiled coil</keyword>
<name>A0A2M7GYV4_9BACT</name>
<gene>
    <name evidence="2" type="ORF">COW28_03290</name>
</gene>
<dbReference type="SUPFAM" id="SSF116734">
    <property type="entry name" value="DNA methylase specificity domain"/>
    <property type="match status" value="1"/>
</dbReference>
<comment type="caution">
    <text evidence="2">The sequence shown here is derived from an EMBL/GenBank/DDBJ whole genome shotgun (WGS) entry which is preliminary data.</text>
</comment>
<dbReference type="EMBL" id="PFFY01000154">
    <property type="protein sequence ID" value="PIW33672.1"/>
    <property type="molecule type" value="Genomic_DNA"/>
</dbReference>
<protein>
    <submittedName>
        <fullName evidence="2">Uncharacterized protein</fullName>
    </submittedName>
</protein>
<sequence length="130" mass="15309">MEEKKYIPPEEKFKYKGLSESDTRVKIIDPQLHTSNWEEEDIKREFYFKKGKVTVEGNEAKRGEKKFAGYLLLYKRAFPIAVIEAKHRIVKYLDSLQSKVNALKELQSQIQKEIEELKKSILDKAFKGEL</sequence>
<evidence type="ECO:0000313" key="3">
    <source>
        <dbReference type="Proteomes" id="UP000230025"/>
    </source>
</evidence>
<proteinExistence type="predicted"/>
<dbReference type="Gene3D" id="3.90.1570.30">
    <property type="match status" value="1"/>
</dbReference>